<dbReference type="EMBL" id="JAAGYR010000012">
    <property type="protein sequence ID" value="NEN76030.1"/>
    <property type="molecule type" value="Genomic_DNA"/>
</dbReference>
<proteinExistence type="predicted"/>
<accession>A0A6L9Y6E4</accession>
<comment type="subcellular location">
    <subcellularLocation>
        <location evidence="1">Cell membrane</location>
        <topology evidence="1">Multi-pass membrane protein</topology>
    </subcellularLocation>
</comment>
<keyword evidence="8" id="KW-1185">Reference proteome</keyword>
<evidence type="ECO:0000256" key="1">
    <source>
        <dbReference type="ARBA" id="ARBA00004651"/>
    </source>
</evidence>
<keyword evidence="3 6" id="KW-0812">Transmembrane</keyword>
<keyword evidence="5 6" id="KW-0472">Membrane</keyword>
<feature type="transmembrane region" description="Helical" evidence="6">
    <location>
        <begin position="110"/>
        <end position="133"/>
    </location>
</feature>
<sequence>METVTLSSEERARMNIQAAKGLRNILVAQLILLMIITCLAGLFGGWMSMLSAFAGGMAYVLPSTFVIVRMLIRLFANTNASAGALFIAEAIKIAGTIVLLLLFVKLAGSLIVWPALLLGLISVMKGYVLLLIFNKL</sequence>
<protein>
    <recommendedName>
        <fullName evidence="9">ATP synthase protein I</fullName>
    </recommendedName>
</protein>
<evidence type="ECO:0000313" key="8">
    <source>
        <dbReference type="Proteomes" id="UP000477651"/>
    </source>
</evidence>
<name>A0A6L9Y6E4_9BURK</name>
<comment type="caution">
    <text evidence="7">The sequence shown here is derived from an EMBL/GenBank/DDBJ whole genome shotgun (WGS) entry which is preliminary data.</text>
</comment>
<dbReference type="Pfam" id="PF03899">
    <property type="entry name" value="ATP-synt_I"/>
    <property type="match status" value="1"/>
</dbReference>
<gene>
    <name evidence="7" type="ORF">F9B74_06790</name>
</gene>
<keyword evidence="4 6" id="KW-1133">Transmembrane helix</keyword>
<evidence type="ECO:0000256" key="4">
    <source>
        <dbReference type="ARBA" id="ARBA00022989"/>
    </source>
</evidence>
<feature type="transmembrane region" description="Helical" evidence="6">
    <location>
        <begin position="84"/>
        <end position="104"/>
    </location>
</feature>
<dbReference type="InterPro" id="IPR005598">
    <property type="entry name" value="ATP_synth_I"/>
</dbReference>
<evidence type="ECO:0000313" key="7">
    <source>
        <dbReference type="EMBL" id="NEN76030.1"/>
    </source>
</evidence>
<feature type="transmembrane region" description="Helical" evidence="6">
    <location>
        <begin position="49"/>
        <end position="72"/>
    </location>
</feature>
<dbReference type="AlphaFoldDB" id="A0A6L9Y6E4"/>
<evidence type="ECO:0000256" key="5">
    <source>
        <dbReference type="ARBA" id="ARBA00023136"/>
    </source>
</evidence>
<evidence type="ECO:0000256" key="3">
    <source>
        <dbReference type="ARBA" id="ARBA00022692"/>
    </source>
</evidence>
<evidence type="ECO:0008006" key="9">
    <source>
        <dbReference type="Google" id="ProtNLM"/>
    </source>
</evidence>
<organism evidence="7 8">
    <name type="scientific">Pelistega ratti</name>
    <dbReference type="NCBI Taxonomy" id="2652177"/>
    <lineage>
        <taxon>Bacteria</taxon>
        <taxon>Pseudomonadati</taxon>
        <taxon>Pseudomonadota</taxon>
        <taxon>Betaproteobacteria</taxon>
        <taxon>Burkholderiales</taxon>
        <taxon>Alcaligenaceae</taxon>
        <taxon>Pelistega</taxon>
    </lineage>
</organism>
<feature type="transmembrane region" description="Helical" evidence="6">
    <location>
        <begin position="21"/>
        <end position="43"/>
    </location>
</feature>
<dbReference type="Proteomes" id="UP000477651">
    <property type="component" value="Unassembled WGS sequence"/>
</dbReference>
<keyword evidence="2" id="KW-1003">Cell membrane</keyword>
<reference evidence="7 8" key="1">
    <citation type="submission" date="2020-02" db="EMBL/GenBank/DDBJ databases">
        <title>Pelistega sp. NLN82 were isolated from wild rodents of the Hainan Island.</title>
        <authorList>
            <person name="Niu N."/>
            <person name="Zhou J."/>
        </authorList>
    </citation>
    <scope>NUCLEOTIDE SEQUENCE [LARGE SCALE GENOMIC DNA]</scope>
    <source>
        <strain evidence="7 8">NLN82</strain>
    </source>
</reference>
<evidence type="ECO:0000256" key="6">
    <source>
        <dbReference type="SAM" id="Phobius"/>
    </source>
</evidence>
<dbReference type="RefSeq" id="WP_159991725.1">
    <property type="nucleotide sequence ID" value="NZ_CP047165.1"/>
</dbReference>
<dbReference type="GO" id="GO:0005886">
    <property type="term" value="C:plasma membrane"/>
    <property type="evidence" value="ECO:0007669"/>
    <property type="project" value="UniProtKB-SubCell"/>
</dbReference>
<evidence type="ECO:0000256" key="2">
    <source>
        <dbReference type="ARBA" id="ARBA00022475"/>
    </source>
</evidence>